<dbReference type="AlphaFoldDB" id="A0A8C9QJV8"/>
<dbReference type="InterPro" id="IPR002110">
    <property type="entry name" value="Ankyrin_rpt"/>
</dbReference>
<name>A0A8C9QJV8_SPEDA</name>
<dbReference type="SUPFAM" id="SSF48403">
    <property type="entry name" value="Ankyrin repeat"/>
    <property type="match status" value="1"/>
</dbReference>
<evidence type="ECO:0000313" key="2">
    <source>
        <dbReference type="Ensembl" id="ENSSDAP00000023369.1"/>
    </source>
</evidence>
<dbReference type="Proteomes" id="UP000694422">
    <property type="component" value="Unplaced"/>
</dbReference>
<dbReference type="PROSITE" id="PS50297">
    <property type="entry name" value="ANK_REP_REGION"/>
    <property type="match status" value="2"/>
</dbReference>
<dbReference type="GO" id="GO:0060236">
    <property type="term" value="P:regulation of mitotic spindle organization"/>
    <property type="evidence" value="ECO:0007669"/>
    <property type="project" value="TreeGrafter"/>
</dbReference>
<dbReference type="PROSITE" id="PS50088">
    <property type="entry name" value="ANK_REPEAT"/>
    <property type="match status" value="2"/>
</dbReference>
<dbReference type="PANTHER" id="PTHR24160">
    <property type="entry name" value="ANKYRIN REPEAT DOMAIN-CONTAINING PROTEIN 53"/>
    <property type="match status" value="1"/>
</dbReference>
<dbReference type="GO" id="GO:0031116">
    <property type="term" value="P:positive regulation of microtubule polymerization"/>
    <property type="evidence" value="ECO:0007669"/>
    <property type="project" value="TreeGrafter"/>
</dbReference>
<organism evidence="2 3">
    <name type="scientific">Spermophilus dauricus</name>
    <name type="common">Daurian ground squirrel</name>
    <dbReference type="NCBI Taxonomy" id="99837"/>
    <lineage>
        <taxon>Eukaryota</taxon>
        <taxon>Metazoa</taxon>
        <taxon>Chordata</taxon>
        <taxon>Craniata</taxon>
        <taxon>Vertebrata</taxon>
        <taxon>Euteleostomi</taxon>
        <taxon>Mammalia</taxon>
        <taxon>Eutheria</taxon>
        <taxon>Euarchontoglires</taxon>
        <taxon>Glires</taxon>
        <taxon>Rodentia</taxon>
        <taxon>Sciuromorpha</taxon>
        <taxon>Sciuridae</taxon>
        <taxon>Xerinae</taxon>
        <taxon>Marmotini</taxon>
        <taxon>Spermophilus</taxon>
    </lineage>
</organism>
<proteinExistence type="predicted"/>
<dbReference type="PRINTS" id="PR01415">
    <property type="entry name" value="ANKYRIN"/>
</dbReference>
<evidence type="ECO:0000313" key="3">
    <source>
        <dbReference type="Proteomes" id="UP000694422"/>
    </source>
</evidence>
<dbReference type="SMART" id="SM00248">
    <property type="entry name" value="ANK"/>
    <property type="match status" value="3"/>
</dbReference>
<dbReference type="GO" id="GO:0000922">
    <property type="term" value="C:spindle pole"/>
    <property type="evidence" value="ECO:0007669"/>
    <property type="project" value="TreeGrafter"/>
</dbReference>
<evidence type="ECO:0000256" key="1">
    <source>
        <dbReference type="PROSITE-ProRule" id="PRU00023"/>
    </source>
</evidence>
<feature type="repeat" description="ANK" evidence="1">
    <location>
        <begin position="113"/>
        <end position="149"/>
    </location>
</feature>
<sequence>MRRREPSFYWRALGTTPPRGGIVIEVPLTPTPRDPSILELGDYRANKCYFELFAAAVGDVEWLRFCLNRNRGEISADNKGFTAIHCAAEEGKLQCLLVLVEEYQFPVNLTTRNGQTPLHLVINKDNKTVALPCIYYLLQKGAAINSQTKSGSTPLHLASREGMLSCVKFLVQNGANVHAKDAAGCKPIDYCKIWNRRACARFLKDAMWKRDKKDFAREMGKLKHLKDQLIIMEHNYLAEYQKKRQLLREADFRKWLHSKLPYQCHSLVHKTREEEDDVPPLRTALSKTQKSQISMSFHPSLEEYLQIISQRVVPPKPSYQKPNIRWPSTWNISTNPSRPPTTEIGNPQGIRLGVHPDPCLEHDFQDFLEVTPDPTGGAWLQTVDGHWVAPVPKLPYEVIVRVLYPSAQPYRMKVPQGLYPINILDVPKKQHFSEDTFQANALVMNLREIFDEAFLAAMGAHQGSPDLPSPQGPP</sequence>
<dbReference type="InterPro" id="IPR042335">
    <property type="entry name" value="ANKRD53"/>
</dbReference>
<keyword evidence="1" id="KW-0040">ANK repeat</keyword>
<feature type="repeat" description="ANK" evidence="1">
    <location>
        <begin position="150"/>
        <end position="182"/>
    </location>
</feature>
<accession>A0A8C9QJV8</accession>
<protein>
    <submittedName>
        <fullName evidence="2">Ankyrin repeat domain 53</fullName>
    </submittedName>
</protein>
<dbReference type="InterPro" id="IPR036770">
    <property type="entry name" value="Ankyrin_rpt-contain_sf"/>
</dbReference>
<reference evidence="2" key="1">
    <citation type="submission" date="2025-08" db="UniProtKB">
        <authorList>
            <consortium name="Ensembl"/>
        </authorList>
    </citation>
    <scope>IDENTIFICATION</scope>
</reference>
<dbReference type="Ensembl" id="ENSSDAT00000026748.1">
    <property type="protein sequence ID" value="ENSSDAP00000023369.1"/>
    <property type="gene ID" value="ENSSDAG00000021297.1"/>
</dbReference>
<dbReference type="GO" id="GO:0007080">
    <property type="term" value="P:mitotic metaphase chromosome alignment"/>
    <property type="evidence" value="ECO:0007669"/>
    <property type="project" value="TreeGrafter"/>
</dbReference>
<dbReference type="GO" id="GO:1902412">
    <property type="term" value="P:regulation of mitotic cytokinesis"/>
    <property type="evidence" value="ECO:0007669"/>
    <property type="project" value="InterPro"/>
</dbReference>
<keyword evidence="3" id="KW-1185">Reference proteome</keyword>
<dbReference type="Gene3D" id="1.25.40.20">
    <property type="entry name" value="Ankyrin repeat-containing domain"/>
    <property type="match status" value="2"/>
</dbReference>
<dbReference type="PANTHER" id="PTHR24160:SF1">
    <property type="entry name" value="ANKYRIN REPEAT DOMAIN-CONTAINING PROTEIN 53"/>
    <property type="match status" value="1"/>
</dbReference>
<reference evidence="2" key="2">
    <citation type="submission" date="2025-09" db="UniProtKB">
        <authorList>
            <consortium name="Ensembl"/>
        </authorList>
    </citation>
    <scope>IDENTIFICATION</scope>
</reference>
<dbReference type="Pfam" id="PF12796">
    <property type="entry name" value="Ank_2"/>
    <property type="match status" value="1"/>
</dbReference>